<evidence type="ECO:0000256" key="1">
    <source>
        <dbReference type="SAM" id="MobiDB-lite"/>
    </source>
</evidence>
<feature type="compositionally biased region" description="Basic and acidic residues" evidence="1">
    <location>
        <begin position="200"/>
        <end position="215"/>
    </location>
</feature>
<dbReference type="EMBL" id="GGEC01009798">
    <property type="protein sequence ID" value="MBW90281.1"/>
    <property type="molecule type" value="Transcribed_RNA"/>
</dbReference>
<organism evidence="2">
    <name type="scientific">Rhizophora mucronata</name>
    <name type="common">Asiatic mangrove</name>
    <dbReference type="NCBI Taxonomy" id="61149"/>
    <lineage>
        <taxon>Eukaryota</taxon>
        <taxon>Viridiplantae</taxon>
        <taxon>Streptophyta</taxon>
        <taxon>Embryophyta</taxon>
        <taxon>Tracheophyta</taxon>
        <taxon>Spermatophyta</taxon>
        <taxon>Magnoliopsida</taxon>
        <taxon>eudicotyledons</taxon>
        <taxon>Gunneridae</taxon>
        <taxon>Pentapetalae</taxon>
        <taxon>rosids</taxon>
        <taxon>fabids</taxon>
        <taxon>Malpighiales</taxon>
        <taxon>Rhizophoraceae</taxon>
        <taxon>Rhizophora</taxon>
    </lineage>
</organism>
<sequence>MEEPASVKTEETQKVQVQEERSKTAIEVSEGLRHEVEVVGEFAVDAPSLSLTEAHGGIVSGEKSETKEQSPQADNSLILDGIKEDVDSNVDSTQLTEEVPVSPEPEASAEKLKDSSSQVEAKKDDVKTFPTSNGTNHPDATLVTDVLNRNTAMETTLEPVTSSDGIPGSHASGLVSNTVDDETMMPSTVRKEAGFIPVARDMDPERSEEKVKPYLEENTGESSGGLGDNISTESPNKSLKAEVGSSDSSPENTGANNPPVVSLNRRPEHPTSWRSCCGLFEVLRRPHA</sequence>
<evidence type="ECO:0000313" key="2">
    <source>
        <dbReference type="EMBL" id="MBW90281.1"/>
    </source>
</evidence>
<proteinExistence type="predicted"/>
<protein>
    <submittedName>
        <fullName evidence="2">Uncharacterized protein LOC105139870</fullName>
    </submittedName>
</protein>
<dbReference type="EMBL" id="GGEC01009796">
    <property type="protein sequence ID" value="MBW90279.1"/>
    <property type="molecule type" value="Transcribed_RNA"/>
</dbReference>
<name>A0A2P2J9Z2_RHIMU</name>
<feature type="compositionally biased region" description="Basic and acidic residues" evidence="1">
    <location>
        <begin position="108"/>
        <end position="127"/>
    </location>
</feature>
<reference evidence="2" key="1">
    <citation type="submission" date="2018-02" db="EMBL/GenBank/DDBJ databases">
        <title>Rhizophora mucronata_Transcriptome.</title>
        <authorList>
            <person name="Meera S.P."/>
            <person name="Sreeshan A."/>
            <person name="Augustine A."/>
        </authorList>
    </citation>
    <scope>NUCLEOTIDE SEQUENCE</scope>
    <source>
        <tissue evidence="2">Leaf</tissue>
    </source>
</reference>
<accession>A0A2P2J9Z2</accession>
<feature type="region of interest" description="Disordered" evidence="1">
    <location>
        <begin position="1"/>
        <end position="22"/>
    </location>
</feature>
<dbReference type="AlphaFoldDB" id="A0A2P2J9Z2"/>
<feature type="compositionally biased region" description="Basic and acidic residues" evidence="1">
    <location>
        <begin position="8"/>
        <end position="22"/>
    </location>
</feature>
<feature type="region of interest" description="Disordered" evidence="1">
    <location>
        <begin position="192"/>
        <end position="275"/>
    </location>
</feature>
<feature type="region of interest" description="Disordered" evidence="1">
    <location>
        <begin position="47"/>
        <end position="141"/>
    </location>
</feature>
<feature type="compositionally biased region" description="Polar residues" evidence="1">
    <location>
        <begin position="129"/>
        <end position="138"/>
    </location>
</feature>
<feature type="compositionally biased region" description="Low complexity" evidence="1">
    <location>
        <begin position="97"/>
        <end position="106"/>
    </location>
</feature>
<feature type="compositionally biased region" description="Polar residues" evidence="1">
    <location>
        <begin position="245"/>
        <end position="256"/>
    </location>
</feature>